<sequence>MGGRHVIGHGTGDDGFDEEGYDESQRAEILEFEREGRTDGTIVTDLDPDLGEDEDLMDDEDKIEAIEDTDLGESDDEEDENADEEDR</sequence>
<dbReference type="EMBL" id="QWLV01000001">
    <property type="protein sequence ID" value="RHW19441.1"/>
    <property type="molecule type" value="Genomic_DNA"/>
</dbReference>
<comment type="caution">
    <text evidence="2">The sequence shown here is derived from an EMBL/GenBank/DDBJ whole genome shotgun (WGS) entry which is preliminary data.</text>
</comment>
<dbReference type="AlphaFoldDB" id="A0A396S0D5"/>
<dbReference type="RefSeq" id="WP_118862945.1">
    <property type="nucleotide sequence ID" value="NZ_QWLV01000001.1"/>
</dbReference>
<dbReference type="Proteomes" id="UP000266693">
    <property type="component" value="Unassembled WGS sequence"/>
</dbReference>
<evidence type="ECO:0000256" key="1">
    <source>
        <dbReference type="SAM" id="MobiDB-lite"/>
    </source>
</evidence>
<evidence type="ECO:0000313" key="3">
    <source>
        <dbReference type="Proteomes" id="UP000266693"/>
    </source>
</evidence>
<feature type="compositionally biased region" description="Basic and acidic residues" evidence="1">
    <location>
        <begin position="23"/>
        <end position="38"/>
    </location>
</feature>
<gene>
    <name evidence="2" type="ORF">D1610_02270</name>
</gene>
<name>A0A396S0D5_9SPHN</name>
<accession>A0A396S0D5</accession>
<feature type="region of interest" description="Disordered" evidence="1">
    <location>
        <begin position="1"/>
        <end position="87"/>
    </location>
</feature>
<organism evidence="2 3">
    <name type="scientific">Sphingomonas gilva</name>
    <dbReference type="NCBI Taxonomy" id="2305907"/>
    <lineage>
        <taxon>Bacteria</taxon>
        <taxon>Pseudomonadati</taxon>
        <taxon>Pseudomonadota</taxon>
        <taxon>Alphaproteobacteria</taxon>
        <taxon>Sphingomonadales</taxon>
        <taxon>Sphingomonadaceae</taxon>
        <taxon>Sphingomonas</taxon>
    </lineage>
</organism>
<feature type="compositionally biased region" description="Acidic residues" evidence="1">
    <location>
        <begin position="46"/>
        <end position="87"/>
    </location>
</feature>
<protein>
    <submittedName>
        <fullName evidence="2">DNA primase</fullName>
    </submittedName>
</protein>
<proteinExistence type="predicted"/>
<evidence type="ECO:0000313" key="2">
    <source>
        <dbReference type="EMBL" id="RHW19441.1"/>
    </source>
</evidence>
<keyword evidence="3" id="KW-1185">Reference proteome</keyword>
<reference evidence="2 3" key="1">
    <citation type="submission" date="2018-08" db="EMBL/GenBank/DDBJ databases">
        <title>The multiple taxonomic identification of Sphingomonas gilva.</title>
        <authorList>
            <person name="Zhu D."/>
            <person name="Zheng S."/>
        </authorList>
    </citation>
    <scope>NUCLEOTIDE SEQUENCE [LARGE SCALE GENOMIC DNA]</scope>
    <source>
        <strain evidence="2 3">ZDH117</strain>
    </source>
</reference>